<dbReference type="InterPro" id="IPR014757">
    <property type="entry name" value="Tscrpt_reg_IclR_C"/>
</dbReference>
<evidence type="ECO:0000256" key="2">
    <source>
        <dbReference type="ARBA" id="ARBA00023125"/>
    </source>
</evidence>
<dbReference type="PROSITE" id="PS51077">
    <property type="entry name" value="HTH_ICLR"/>
    <property type="match status" value="1"/>
</dbReference>
<dbReference type="FunFam" id="1.10.10.10:FF:000056">
    <property type="entry name" value="IclR family transcriptional regulator"/>
    <property type="match status" value="1"/>
</dbReference>
<organism evidence="6 8">
    <name type="scientific">Cupriavidus oxalaticus</name>
    <dbReference type="NCBI Taxonomy" id="96344"/>
    <lineage>
        <taxon>Bacteria</taxon>
        <taxon>Pseudomonadati</taxon>
        <taxon>Pseudomonadota</taxon>
        <taxon>Betaproteobacteria</taxon>
        <taxon>Burkholderiales</taxon>
        <taxon>Burkholderiaceae</taxon>
        <taxon>Cupriavidus</taxon>
    </lineage>
</organism>
<dbReference type="Gene3D" id="3.30.450.40">
    <property type="match status" value="1"/>
</dbReference>
<protein>
    <submittedName>
        <fullName evidence="6">Transcriptional regulator IclR family</fullName>
    </submittedName>
</protein>
<evidence type="ECO:0000259" key="4">
    <source>
        <dbReference type="PROSITE" id="PS51077"/>
    </source>
</evidence>
<feature type="domain" description="IclR-ED" evidence="5">
    <location>
        <begin position="124"/>
        <end position="307"/>
    </location>
</feature>
<dbReference type="GO" id="GO:0003700">
    <property type="term" value="F:DNA-binding transcription factor activity"/>
    <property type="evidence" value="ECO:0007669"/>
    <property type="project" value="TreeGrafter"/>
</dbReference>
<dbReference type="Gene3D" id="1.10.10.10">
    <property type="entry name" value="Winged helix-like DNA-binding domain superfamily/Winged helix DNA-binding domain"/>
    <property type="match status" value="1"/>
</dbReference>
<dbReference type="SUPFAM" id="SSF55781">
    <property type="entry name" value="GAF domain-like"/>
    <property type="match status" value="1"/>
</dbReference>
<evidence type="ECO:0000256" key="1">
    <source>
        <dbReference type="ARBA" id="ARBA00023015"/>
    </source>
</evidence>
<evidence type="ECO:0000256" key="3">
    <source>
        <dbReference type="ARBA" id="ARBA00023163"/>
    </source>
</evidence>
<dbReference type="PANTHER" id="PTHR30136:SF33">
    <property type="entry name" value="TRANSCRIPTIONAL REGULATORY PROTEIN"/>
    <property type="match status" value="1"/>
</dbReference>
<dbReference type="AlphaFoldDB" id="A0A375FY51"/>
<dbReference type="InterPro" id="IPR036390">
    <property type="entry name" value="WH_DNA-bd_sf"/>
</dbReference>
<dbReference type="PROSITE" id="PS51078">
    <property type="entry name" value="ICLR_ED"/>
    <property type="match status" value="1"/>
</dbReference>
<accession>A0A375FY51</accession>
<dbReference type="InterPro" id="IPR005471">
    <property type="entry name" value="Tscrpt_reg_IclR_N"/>
</dbReference>
<dbReference type="GO" id="GO:0045892">
    <property type="term" value="P:negative regulation of DNA-templated transcription"/>
    <property type="evidence" value="ECO:0007669"/>
    <property type="project" value="TreeGrafter"/>
</dbReference>
<dbReference type="SMART" id="SM00346">
    <property type="entry name" value="HTH_ICLR"/>
    <property type="match status" value="1"/>
</dbReference>
<dbReference type="InterPro" id="IPR050707">
    <property type="entry name" value="HTH_MetabolicPath_Reg"/>
</dbReference>
<dbReference type="SUPFAM" id="SSF46785">
    <property type="entry name" value="Winged helix' DNA-binding domain"/>
    <property type="match status" value="1"/>
</dbReference>
<dbReference type="EMBL" id="OGUS01000066">
    <property type="protein sequence ID" value="SPC06578.1"/>
    <property type="molecule type" value="Genomic_DNA"/>
</dbReference>
<feature type="domain" description="HTH iclR-type" evidence="4">
    <location>
        <begin position="61"/>
        <end position="123"/>
    </location>
</feature>
<evidence type="ECO:0000259" key="5">
    <source>
        <dbReference type="PROSITE" id="PS51078"/>
    </source>
</evidence>
<evidence type="ECO:0000313" key="8">
    <source>
        <dbReference type="Proteomes" id="UP000256862"/>
    </source>
</evidence>
<dbReference type="EMBL" id="OGUS01000115">
    <property type="protein sequence ID" value="SPC12441.1"/>
    <property type="molecule type" value="Genomic_DNA"/>
</dbReference>
<reference evidence="8" key="1">
    <citation type="submission" date="2018-01" db="EMBL/GenBank/DDBJ databases">
        <authorList>
            <person name="Gaut B.S."/>
            <person name="Morton B.R."/>
            <person name="Clegg M.T."/>
            <person name="Duvall M.R."/>
        </authorList>
    </citation>
    <scope>NUCLEOTIDE SEQUENCE [LARGE SCALE GENOMIC DNA]</scope>
</reference>
<comment type="caution">
    <text evidence="6">The sequence shown here is derived from an EMBL/GenBank/DDBJ whole genome shotgun (WGS) entry which is preliminary data.</text>
</comment>
<reference evidence="6 8" key="2">
    <citation type="submission" date="2018-01" db="EMBL/GenBank/DDBJ databases">
        <authorList>
            <person name="Clerissi C."/>
        </authorList>
    </citation>
    <scope>NUCLEOTIDE SEQUENCE</scope>
    <source>
        <strain evidence="6">Cupriavidus oxalaticus LMG 2235</strain>
    </source>
</reference>
<evidence type="ECO:0000313" key="6">
    <source>
        <dbReference type="EMBL" id="SPC06578.1"/>
    </source>
</evidence>
<dbReference type="Pfam" id="PF09339">
    <property type="entry name" value="HTH_IclR"/>
    <property type="match status" value="1"/>
</dbReference>
<name>A0A375FY51_9BURK</name>
<keyword evidence="1" id="KW-0805">Transcription regulation</keyword>
<dbReference type="Proteomes" id="UP000256862">
    <property type="component" value="Chromosome CO2235"/>
</dbReference>
<keyword evidence="2" id="KW-0238">DNA-binding</keyword>
<dbReference type="GO" id="GO:0003677">
    <property type="term" value="F:DNA binding"/>
    <property type="evidence" value="ECO:0007669"/>
    <property type="project" value="UniProtKB-KW"/>
</dbReference>
<dbReference type="InterPro" id="IPR029016">
    <property type="entry name" value="GAF-like_dom_sf"/>
</dbReference>
<evidence type="ECO:0000313" key="7">
    <source>
        <dbReference type="EMBL" id="SPC12441.1"/>
    </source>
</evidence>
<dbReference type="RefSeq" id="WP_232353282.1">
    <property type="nucleotide sequence ID" value="NZ_CP069810.1"/>
</dbReference>
<dbReference type="PANTHER" id="PTHR30136">
    <property type="entry name" value="HELIX-TURN-HELIX TRANSCRIPTIONAL REGULATOR, ICLR FAMILY"/>
    <property type="match status" value="1"/>
</dbReference>
<keyword evidence="3" id="KW-0804">Transcription</keyword>
<dbReference type="InterPro" id="IPR036388">
    <property type="entry name" value="WH-like_DNA-bd_sf"/>
</dbReference>
<proteinExistence type="predicted"/>
<dbReference type="GeneID" id="303491984"/>
<sequence length="308" mass="33859">MKESIGSEQRSRAAAPVAHLSIHVQPRIADMRTPSSPTIAPEKRRGATHAVLREPNDRQFASTLERGLRVLQCFSVDFPEMGNAELARRTGLPRPTVSRLTHTLIKLGYLRRNPETGEFGLGTSVLCLGYPLLAGLQLRQLSIGPMKELADAIDGSVTISVRDRLKMVQIESVTTRDVLKRKPGAGLTLPLLDSTVGAGWLVGASAEERKRATRELEHEEPGSWSGRKGEFEEFRRYFMRHGYVLRRNLLRAHTTALAAPLPRGQGAELLVLSCVLSISHGDQEALEASAGRQLLAAARQIGDRLLDK</sequence>
<gene>
    <name evidence="7" type="ORF">CO2235_150096</name>
    <name evidence="6" type="ORF">CO2235_U600023</name>
</gene>